<reference evidence="1" key="2">
    <citation type="journal article" date="2022" name="New Phytol.">
        <title>Evolutionary transition to the ectomycorrhizal habit in the genomes of a hyperdiverse lineage of mushroom-forming fungi.</title>
        <authorList>
            <person name="Looney B."/>
            <person name="Miyauchi S."/>
            <person name="Morin E."/>
            <person name="Drula E."/>
            <person name="Courty P.E."/>
            <person name="Kohler A."/>
            <person name="Kuo A."/>
            <person name="LaButti K."/>
            <person name="Pangilinan J."/>
            <person name="Lipzen A."/>
            <person name="Riley R."/>
            <person name="Andreopoulos W."/>
            <person name="He G."/>
            <person name="Johnson J."/>
            <person name="Nolan M."/>
            <person name="Tritt A."/>
            <person name="Barry K.W."/>
            <person name="Grigoriev I.V."/>
            <person name="Nagy L.G."/>
            <person name="Hibbett D."/>
            <person name="Henrissat B."/>
            <person name="Matheny P.B."/>
            <person name="Labbe J."/>
            <person name="Martin F.M."/>
        </authorList>
    </citation>
    <scope>NUCLEOTIDE SEQUENCE</scope>
    <source>
        <strain evidence="1">FP105234-sp</strain>
    </source>
</reference>
<gene>
    <name evidence="1" type="ORF">FA95DRAFT_1558640</name>
</gene>
<organism evidence="1 2">
    <name type="scientific">Auriscalpium vulgare</name>
    <dbReference type="NCBI Taxonomy" id="40419"/>
    <lineage>
        <taxon>Eukaryota</taxon>
        <taxon>Fungi</taxon>
        <taxon>Dikarya</taxon>
        <taxon>Basidiomycota</taxon>
        <taxon>Agaricomycotina</taxon>
        <taxon>Agaricomycetes</taxon>
        <taxon>Russulales</taxon>
        <taxon>Auriscalpiaceae</taxon>
        <taxon>Auriscalpium</taxon>
    </lineage>
</organism>
<evidence type="ECO:0000313" key="2">
    <source>
        <dbReference type="Proteomes" id="UP000814033"/>
    </source>
</evidence>
<proteinExistence type="predicted"/>
<name>A0ACB8RUJ9_9AGAM</name>
<keyword evidence="2" id="KW-1185">Reference proteome</keyword>
<evidence type="ECO:0000313" key="1">
    <source>
        <dbReference type="EMBL" id="KAI0047869.1"/>
    </source>
</evidence>
<keyword evidence="1" id="KW-0418">Kinase</keyword>
<dbReference type="Proteomes" id="UP000814033">
    <property type="component" value="Unassembled WGS sequence"/>
</dbReference>
<protein>
    <submittedName>
        <fullName evidence="1">Carbohydrate kinase</fullName>
    </submittedName>
</protein>
<accession>A0ACB8RUJ9</accession>
<comment type="caution">
    <text evidence="1">The sequence shown here is derived from an EMBL/GenBank/DDBJ whole genome shotgun (WGS) entry which is preliminary data.</text>
</comment>
<sequence length="238" mass="25448">MSSSVDAHETARPAGDATQDDPLLIIVMGVSGCGKSTLGANLAAALSLPFLDADDLHPPSNVQKMSDGIPLTDADRAPWLVRVRDEAARAVETDAHGVVIACSALKEAYRAVLRGERIAVAEAPDEDEAAILRTAREAHPDAHPAAGAAGVPDEKHPAEHALRTYFVHPHGPRDVLLARMSHRKEHFMKASMLDSQLATLEDPTTTGEQNVVPVSIEHSPEEQRDSALEQLRQLAAIP</sequence>
<reference evidence="1" key="1">
    <citation type="submission" date="2021-02" db="EMBL/GenBank/DDBJ databases">
        <authorList>
            <consortium name="DOE Joint Genome Institute"/>
            <person name="Ahrendt S."/>
            <person name="Looney B.P."/>
            <person name="Miyauchi S."/>
            <person name="Morin E."/>
            <person name="Drula E."/>
            <person name="Courty P.E."/>
            <person name="Chicoki N."/>
            <person name="Fauchery L."/>
            <person name="Kohler A."/>
            <person name="Kuo A."/>
            <person name="Labutti K."/>
            <person name="Pangilinan J."/>
            <person name="Lipzen A."/>
            <person name="Riley R."/>
            <person name="Andreopoulos W."/>
            <person name="He G."/>
            <person name="Johnson J."/>
            <person name="Barry K.W."/>
            <person name="Grigoriev I.V."/>
            <person name="Nagy L."/>
            <person name="Hibbett D."/>
            <person name="Henrissat B."/>
            <person name="Matheny P.B."/>
            <person name="Labbe J."/>
            <person name="Martin F."/>
        </authorList>
    </citation>
    <scope>NUCLEOTIDE SEQUENCE</scope>
    <source>
        <strain evidence="1">FP105234-sp</strain>
    </source>
</reference>
<keyword evidence="1" id="KW-0808">Transferase</keyword>
<dbReference type="EMBL" id="MU275896">
    <property type="protein sequence ID" value="KAI0047869.1"/>
    <property type="molecule type" value="Genomic_DNA"/>
</dbReference>